<proteinExistence type="predicted"/>
<evidence type="ECO:0000256" key="1">
    <source>
        <dbReference type="SAM" id="MobiDB-lite"/>
    </source>
</evidence>
<organism evidence="2 3">
    <name type="scientific">Hypholoma sublateritium (strain FD-334 SS-4)</name>
    <dbReference type="NCBI Taxonomy" id="945553"/>
    <lineage>
        <taxon>Eukaryota</taxon>
        <taxon>Fungi</taxon>
        <taxon>Dikarya</taxon>
        <taxon>Basidiomycota</taxon>
        <taxon>Agaricomycotina</taxon>
        <taxon>Agaricomycetes</taxon>
        <taxon>Agaricomycetidae</taxon>
        <taxon>Agaricales</taxon>
        <taxon>Agaricineae</taxon>
        <taxon>Strophariaceae</taxon>
        <taxon>Hypholoma</taxon>
    </lineage>
</organism>
<reference evidence="3" key="1">
    <citation type="submission" date="2014-04" db="EMBL/GenBank/DDBJ databases">
        <title>Evolutionary Origins and Diversification of the Mycorrhizal Mutualists.</title>
        <authorList>
            <consortium name="DOE Joint Genome Institute"/>
            <consortium name="Mycorrhizal Genomics Consortium"/>
            <person name="Kohler A."/>
            <person name="Kuo A."/>
            <person name="Nagy L.G."/>
            <person name="Floudas D."/>
            <person name="Copeland A."/>
            <person name="Barry K.W."/>
            <person name="Cichocki N."/>
            <person name="Veneault-Fourrey C."/>
            <person name="LaButti K."/>
            <person name="Lindquist E.A."/>
            <person name="Lipzen A."/>
            <person name="Lundell T."/>
            <person name="Morin E."/>
            <person name="Murat C."/>
            <person name="Riley R."/>
            <person name="Ohm R."/>
            <person name="Sun H."/>
            <person name="Tunlid A."/>
            <person name="Henrissat B."/>
            <person name="Grigoriev I.V."/>
            <person name="Hibbett D.S."/>
            <person name="Martin F."/>
        </authorList>
    </citation>
    <scope>NUCLEOTIDE SEQUENCE [LARGE SCALE GENOMIC DNA]</scope>
    <source>
        <strain evidence="3">FD-334 SS-4</strain>
    </source>
</reference>
<name>A0A0D2NJP1_HYPSF</name>
<evidence type="ECO:0000313" key="2">
    <source>
        <dbReference type="EMBL" id="KJA16771.1"/>
    </source>
</evidence>
<protein>
    <submittedName>
        <fullName evidence="2">Uncharacterized protein</fullName>
    </submittedName>
</protein>
<keyword evidence="3" id="KW-1185">Reference proteome</keyword>
<feature type="region of interest" description="Disordered" evidence="1">
    <location>
        <begin position="178"/>
        <end position="203"/>
    </location>
</feature>
<feature type="region of interest" description="Disordered" evidence="1">
    <location>
        <begin position="454"/>
        <end position="501"/>
    </location>
</feature>
<feature type="compositionally biased region" description="Acidic residues" evidence="1">
    <location>
        <begin position="84"/>
        <end position="95"/>
    </location>
</feature>
<dbReference type="AlphaFoldDB" id="A0A0D2NJP1"/>
<dbReference type="STRING" id="945553.A0A0D2NJP1"/>
<dbReference type="OrthoDB" id="3250555at2759"/>
<feature type="region of interest" description="Disordered" evidence="1">
    <location>
        <begin position="75"/>
        <end position="118"/>
    </location>
</feature>
<feature type="compositionally biased region" description="Low complexity" evidence="1">
    <location>
        <begin position="99"/>
        <end position="114"/>
    </location>
</feature>
<dbReference type="EMBL" id="KN817615">
    <property type="protein sequence ID" value="KJA16771.1"/>
    <property type="molecule type" value="Genomic_DNA"/>
</dbReference>
<feature type="compositionally biased region" description="Low complexity" evidence="1">
    <location>
        <begin position="183"/>
        <end position="203"/>
    </location>
</feature>
<evidence type="ECO:0000313" key="3">
    <source>
        <dbReference type="Proteomes" id="UP000054270"/>
    </source>
</evidence>
<accession>A0A0D2NJP1</accession>
<gene>
    <name evidence="2" type="ORF">HYPSUDRAFT_206774</name>
</gene>
<sequence>MNSEKATSLEPHNISVSVELVKASIEYMRTPTPEFAEVMNAGQCWTLGSSSPKPWYLHEPSSPVLSCPPSWLETRREHERSEQETVDYADDDDAPLEVPFSSSPPDATSSSPKSAGSDISEDIAASLTPGNLAYLDSPARDKLPLVDIPAEDTGSDFGLRLHHLLLVALEERENDLETCDAGSLSNTESSDYDSSMSSSGYMWTSGQQSRQEAVNEYESSPSRFEAIGLDKRRFASKIDPTLTFRLIKRAQSYVVPEDYNEPVPKRQKLTRDPGLHAKTRIYAHRTASLRRADSLKSVPEKVPVPDYWIPTVPATPIAATPKPNGRDGANLSQRSSTLMPPVPVIAPPEGHMAEFPLNAETLAKMRLIRYLGREASSREIDGLPAGVYQRPPPWMVKANIDGGLPLVNLIHEDNTWTNTVVVEWEIVLGVGRKRREAAINWLLDVLPIKAPGRASSPESLSSHATSHGSCSSGSYYSSSTSSSQYTTDTPDTPGSSRPIYNLQDQLENSPETRFHAAWMFLRYFYLTMSPVPEDSSKNSHTQTSRTVSRTNSLDQEGLGLVVWDIAVACLAISVKFHRDFLRPLLPVFADEYVNLAPHAISLEDLESAHRDILSVFDYRLGITPQPVMDELWAALPSLRSLLDFKGGWKNATLEAWTRLFSILEEPDIQRFLVSVLTVVALMDGIVESLVDNLCHERETNQRRASATVAERYVKNQLLRKKLAIEAKDEAEGVFCDIQALTGVTDADIRECRLWMTGRN</sequence>
<feature type="compositionally biased region" description="Low complexity" evidence="1">
    <location>
        <begin position="459"/>
        <end position="483"/>
    </location>
</feature>
<feature type="compositionally biased region" description="Polar residues" evidence="1">
    <location>
        <begin position="484"/>
        <end position="495"/>
    </location>
</feature>
<dbReference type="Proteomes" id="UP000054270">
    <property type="component" value="Unassembled WGS sequence"/>
</dbReference>